<dbReference type="GO" id="GO:0019894">
    <property type="term" value="F:kinesin binding"/>
    <property type="evidence" value="ECO:0007669"/>
    <property type="project" value="TreeGrafter"/>
</dbReference>
<evidence type="ECO:0000256" key="2">
    <source>
        <dbReference type="ARBA" id="ARBA00009622"/>
    </source>
</evidence>
<dbReference type="Gene3D" id="1.25.40.10">
    <property type="entry name" value="Tetratricopeptide repeat domain"/>
    <property type="match status" value="5"/>
</dbReference>
<comment type="similarity">
    <text evidence="2">Belongs to the kinesin light chain family.</text>
</comment>
<dbReference type="Pfam" id="PF13374">
    <property type="entry name" value="TPR_10"/>
    <property type="match status" value="3"/>
</dbReference>
<evidence type="ECO:0000256" key="8">
    <source>
        <dbReference type="ARBA" id="ARBA00023175"/>
    </source>
</evidence>
<gene>
    <name evidence="11" type="ORF">BDP27DRAFT_1433239</name>
</gene>
<proteinExistence type="inferred from homology"/>
<dbReference type="InterPro" id="IPR011990">
    <property type="entry name" value="TPR-like_helical_dom_sf"/>
</dbReference>
<dbReference type="PANTHER" id="PTHR45783">
    <property type="entry name" value="KINESIN LIGHT CHAIN"/>
    <property type="match status" value="1"/>
</dbReference>
<evidence type="ECO:0000313" key="12">
    <source>
        <dbReference type="Proteomes" id="UP000772434"/>
    </source>
</evidence>
<dbReference type="InterPro" id="IPR002151">
    <property type="entry name" value="Kinesin_light"/>
</dbReference>
<dbReference type="Pfam" id="PF13424">
    <property type="entry name" value="TPR_12"/>
    <property type="match status" value="7"/>
</dbReference>
<keyword evidence="5" id="KW-0677">Repeat</keyword>
<keyword evidence="7" id="KW-0175">Coiled coil</keyword>
<name>A0A9P5P3S7_9AGAR</name>
<dbReference type="InterPro" id="IPR027417">
    <property type="entry name" value="P-loop_NTPase"/>
</dbReference>
<feature type="domain" description="NB-ARC" evidence="10">
    <location>
        <begin position="238"/>
        <end position="379"/>
    </location>
</feature>
<keyword evidence="6" id="KW-0802">TPR repeat</keyword>
<dbReference type="GO" id="GO:0043531">
    <property type="term" value="F:ADP binding"/>
    <property type="evidence" value="ECO:0007669"/>
    <property type="project" value="InterPro"/>
</dbReference>
<dbReference type="GO" id="GO:0007018">
    <property type="term" value="P:microtubule-based movement"/>
    <property type="evidence" value="ECO:0007669"/>
    <property type="project" value="TreeGrafter"/>
</dbReference>
<dbReference type="SMART" id="SM00028">
    <property type="entry name" value="TPR"/>
    <property type="match status" value="13"/>
</dbReference>
<comment type="subcellular location">
    <subcellularLocation>
        <location evidence="1">Cytoplasm</location>
        <location evidence="1">Cytoskeleton</location>
    </subcellularLocation>
</comment>
<keyword evidence="8" id="KW-0505">Motor protein</keyword>
<reference evidence="11" key="1">
    <citation type="submission" date="2020-11" db="EMBL/GenBank/DDBJ databases">
        <authorList>
            <consortium name="DOE Joint Genome Institute"/>
            <person name="Ahrendt S."/>
            <person name="Riley R."/>
            <person name="Andreopoulos W."/>
            <person name="Labutti K."/>
            <person name="Pangilinan J."/>
            <person name="Ruiz-Duenas F.J."/>
            <person name="Barrasa J.M."/>
            <person name="Sanchez-Garcia M."/>
            <person name="Camarero S."/>
            <person name="Miyauchi S."/>
            <person name="Serrano A."/>
            <person name="Linde D."/>
            <person name="Babiker R."/>
            <person name="Drula E."/>
            <person name="Ayuso-Fernandez I."/>
            <person name="Pacheco R."/>
            <person name="Padilla G."/>
            <person name="Ferreira P."/>
            <person name="Barriuso J."/>
            <person name="Kellner H."/>
            <person name="Castanera R."/>
            <person name="Alfaro M."/>
            <person name="Ramirez L."/>
            <person name="Pisabarro A.G."/>
            <person name="Kuo A."/>
            <person name="Tritt A."/>
            <person name="Lipzen A."/>
            <person name="He G."/>
            <person name="Yan M."/>
            <person name="Ng V."/>
            <person name="Cullen D."/>
            <person name="Martin F."/>
            <person name="Rosso M.-N."/>
            <person name="Henrissat B."/>
            <person name="Hibbett D."/>
            <person name="Martinez A.T."/>
            <person name="Grigoriev I.V."/>
        </authorList>
    </citation>
    <scope>NUCLEOTIDE SEQUENCE</scope>
    <source>
        <strain evidence="11">AH 40177</strain>
    </source>
</reference>
<dbReference type="Proteomes" id="UP000772434">
    <property type="component" value="Unassembled WGS sequence"/>
</dbReference>
<evidence type="ECO:0000256" key="6">
    <source>
        <dbReference type="ARBA" id="ARBA00022803"/>
    </source>
</evidence>
<keyword evidence="9" id="KW-0206">Cytoskeleton</keyword>
<dbReference type="Pfam" id="PF00931">
    <property type="entry name" value="NB-ARC"/>
    <property type="match status" value="1"/>
</dbReference>
<evidence type="ECO:0000259" key="10">
    <source>
        <dbReference type="Pfam" id="PF00931"/>
    </source>
</evidence>
<evidence type="ECO:0000256" key="1">
    <source>
        <dbReference type="ARBA" id="ARBA00004245"/>
    </source>
</evidence>
<dbReference type="EMBL" id="JADNRY010000410">
    <property type="protein sequence ID" value="KAF9056923.1"/>
    <property type="molecule type" value="Genomic_DNA"/>
</dbReference>
<evidence type="ECO:0000256" key="9">
    <source>
        <dbReference type="ARBA" id="ARBA00023212"/>
    </source>
</evidence>
<evidence type="ECO:0000256" key="4">
    <source>
        <dbReference type="ARBA" id="ARBA00022701"/>
    </source>
</evidence>
<organism evidence="11 12">
    <name type="scientific">Rhodocollybia butyracea</name>
    <dbReference type="NCBI Taxonomy" id="206335"/>
    <lineage>
        <taxon>Eukaryota</taxon>
        <taxon>Fungi</taxon>
        <taxon>Dikarya</taxon>
        <taxon>Basidiomycota</taxon>
        <taxon>Agaricomycotina</taxon>
        <taxon>Agaricomycetes</taxon>
        <taxon>Agaricomycetidae</taxon>
        <taxon>Agaricales</taxon>
        <taxon>Marasmiineae</taxon>
        <taxon>Omphalotaceae</taxon>
        <taxon>Rhodocollybia</taxon>
    </lineage>
</organism>
<dbReference type="GO" id="GO:0005874">
    <property type="term" value="C:microtubule"/>
    <property type="evidence" value="ECO:0007669"/>
    <property type="project" value="UniProtKB-KW"/>
</dbReference>
<dbReference type="InterPro" id="IPR019734">
    <property type="entry name" value="TPR_rpt"/>
</dbReference>
<keyword evidence="4" id="KW-0493">Microtubule</keyword>
<dbReference type="SUPFAM" id="SSF52540">
    <property type="entry name" value="P-loop containing nucleoside triphosphate hydrolases"/>
    <property type="match status" value="1"/>
</dbReference>
<evidence type="ECO:0000256" key="3">
    <source>
        <dbReference type="ARBA" id="ARBA00022490"/>
    </source>
</evidence>
<protein>
    <recommendedName>
        <fullName evidence="10">NB-ARC domain-containing protein</fullName>
    </recommendedName>
</protein>
<sequence length="1369" mass="153301">MPLCSQSHLMGMGSIEHLIGKWELKANAAHATHGLSALFAGASNFSIEGSTFIAVNGDMHQVVTNNWITHNPSPIRPNLNINDILRCPPPSKDFVGRENILQNMSKIFAAPVVSIICEQPQTMNGIVSTAKLWPDLSVVIWDASSEDGLEAGHSEWSLQTDQSPKNRLLILENADSSLDLEAYIPYSLNTHLLILSTNDGISALASGPGCIFTPESNMNKRKLREFVTTVRKAFAPQQHIAALVARGGTGKTQVARKFFYDYGERFLHHWVIDAFSESTILANFKALGNAANTGNEVQDVCQFLENTTEEWLLIFDNADHGVDLAKYIPHCNHGSILITSRDRNVNQLLPLDQPFLDLPDLTEDEAISLLLKSAHQKDSEETHLAIVHALGSQALAIVTAGTYVSQHPTCQLKDYLKVFNQKRDALLKYQLKTLDRYDMTILVAFHLSFDFLSGPSQSLMQICSLFHHVSIPMEIFYRGLSFTLGKVKILPGEEEAVNSIAEKLKSFLEKFSNHLDLDASINELARMSLADYSADSNGLISFHPVVHHCAHETRHRENLDDAAIFLLAFVTPGFAASSDDSNFQHHLFPHACHVWDAITRSPPMYITQRLSCIFSEEGQWFVAERMQKQVIDIAQTVLGEQDLYTSAYKGNLAITYTMMGRYNDAQVLQEEVVKVYKARLGKQHVETLISMNNLAFTLSHMGRYNEAELLSNEVVQVQSALHGEQNPHTLTAMNNLAWEYTQMGRYNEAELLGKKVIDMRKAVLGERHPDTLSSMSNLAFTYTRQGRYNEAEALGKEVIEIEEHVLGRQHPKTLTSLSNLAVTYHGQGRYDEAEVLGKEVLQLRQTTLEEKNPDTLTSISILASILSSNGKYSEAEAFTNKELQLSKAVLGEQHPDTLSAMSHLAGLYSKIGRYNEAEKLAREALQIRQIVLGRQHPDTLGSMADIASICCDMRRFDEAEVLRKEVLQIQKSVLGERHPETLTSMSNLATLYHYMGKNNESEVIRKEELQLSKVVLGEQHPDTIISLSNLVMLYSDMERYNEAEVMTKEVLENCKIVLGEQHPGTLKLMANLVSIYYHMGRYKETEALAKEVLQARRAVLGAQHPDTLISLSNLADTYSKMGKYNDSEILGKEGVRIHKNLFGEQHAGTLTSMSKLASAYFHLGKYNEAEALMKGVLLGRKDVLGEQHPDTLVSMSNLTKIYLKMGRYNDAEVLGKEEVQIHKTLFGEQHVDTFNSMSKLASAYYHIGKYSQAEEMAKEVLLGRKLSLGSSIATLWFPLGKEAVQFYKIVLGDQHFDTLASMSKLSVTYFYMKRYKEAEALIKEVLHAYKSVHGEEPDILKSMLNFLSTSGAGTGASYEAQKNWRKELL</sequence>
<dbReference type="Gene3D" id="3.40.50.300">
    <property type="entry name" value="P-loop containing nucleotide triphosphate hydrolases"/>
    <property type="match status" value="1"/>
</dbReference>
<dbReference type="GO" id="GO:0005737">
    <property type="term" value="C:cytoplasm"/>
    <property type="evidence" value="ECO:0007669"/>
    <property type="project" value="TreeGrafter"/>
</dbReference>
<evidence type="ECO:0000313" key="11">
    <source>
        <dbReference type="EMBL" id="KAF9056923.1"/>
    </source>
</evidence>
<dbReference type="GO" id="GO:0005871">
    <property type="term" value="C:kinesin complex"/>
    <property type="evidence" value="ECO:0007669"/>
    <property type="project" value="InterPro"/>
</dbReference>
<evidence type="ECO:0000256" key="7">
    <source>
        <dbReference type="ARBA" id="ARBA00023054"/>
    </source>
</evidence>
<dbReference type="PANTHER" id="PTHR45783:SF3">
    <property type="entry name" value="KINESIN LIGHT CHAIN"/>
    <property type="match status" value="1"/>
</dbReference>
<evidence type="ECO:0000256" key="5">
    <source>
        <dbReference type="ARBA" id="ARBA00022737"/>
    </source>
</evidence>
<accession>A0A9P5P3S7</accession>
<dbReference type="PRINTS" id="PR00381">
    <property type="entry name" value="KINESINLIGHT"/>
</dbReference>
<dbReference type="SUPFAM" id="SSF48452">
    <property type="entry name" value="TPR-like"/>
    <property type="match status" value="5"/>
</dbReference>
<keyword evidence="12" id="KW-1185">Reference proteome</keyword>
<dbReference type="InterPro" id="IPR002182">
    <property type="entry name" value="NB-ARC"/>
</dbReference>
<keyword evidence="3" id="KW-0963">Cytoplasm</keyword>
<dbReference type="OrthoDB" id="771227at2759"/>
<comment type="caution">
    <text evidence="11">The sequence shown here is derived from an EMBL/GenBank/DDBJ whole genome shotgun (WGS) entry which is preliminary data.</text>
</comment>